<dbReference type="Pfam" id="PF20700">
    <property type="entry name" value="Mutator"/>
    <property type="match status" value="1"/>
</dbReference>
<dbReference type="EMBL" id="CACRXK020017676">
    <property type="protein sequence ID" value="CAB4031497.1"/>
    <property type="molecule type" value="Genomic_DNA"/>
</dbReference>
<feature type="domain" description="Mutator-like transposase" evidence="2">
    <location>
        <begin position="110"/>
        <end position="345"/>
    </location>
</feature>
<evidence type="ECO:0000259" key="2">
    <source>
        <dbReference type="Pfam" id="PF20700"/>
    </source>
</evidence>
<reference evidence="3" key="1">
    <citation type="submission" date="2020-04" db="EMBL/GenBank/DDBJ databases">
        <authorList>
            <person name="Alioto T."/>
            <person name="Alioto T."/>
            <person name="Gomez Garrido J."/>
        </authorList>
    </citation>
    <scope>NUCLEOTIDE SEQUENCE</scope>
    <source>
        <strain evidence="3">A484AB</strain>
    </source>
</reference>
<sequence>MASLLKNIFRQKYSTAHLFAVLPVLGGLCPSSSKNDKEALHNNNKTPPKDRFSERNANGRFGHSKKKDFAARNEGKNKWAAKRKLNFSADTENIPAKRQTRNSAFNTNFGTRIIDLDVFQNNIEKCINCNSGPLSLTKCKKEQHLGLASIFMIQCPKCGNINHVKTSSEHRTGKRGPKSFDINSRIVLGCLHAGIGQTHINNLLATTNIPGLTNNTFKHREREVGLAVEKVAKKSCKQVINDEKIIALSNGIQSDENKLLPVACSFDMGWQKRGKGHNSNTGQAAVMSMTSGKVMDYTTRVKTCRYCDYAKAKNIAVKSHDCRKNHSASSKAMEPDSAVEMFNNAL</sequence>
<comment type="caution">
    <text evidence="3">The sequence shown here is derived from an EMBL/GenBank/DDBJ whole genome shotgun (WGS) entry which is preliminary data.</text>
</comment>
<feature type="region of interest" description="Disordered" evidence="1">
    <location>
        <begin position="33"/>
        <end position="75"/>
    </location>
</feature>
<dbReference type="Proteomes" id="UP001152795">
    <property type="component" value="Unassembled WGS sequence"/>
</dbReference>
<accession>A0A6S7JJZ0</accession>
<gene>
    <name evidence="3" type="ORF">PACLA_8A079966</name>
</gene>
<protein>
    <recommendedName>
        <fullName evidence="2">Mutator-like transposase domain-containing protein</fullName>
    </recommendedName>
</protein>
<dbReference type="AlphaFoldDB" id="A0A6S7JJZ0"/>
<evidence type="ECO:0000313" key="4">
    <source>
        <dbReference type="Proteomes" id="UP001152795"/>
    </source>
</evidence>
<organism evidence="3 4">
    <name type="scientific">Paramuricea clavata</name>
    <name type="common">Red gorgonian</name>
    <name type="synonym">Violescent sea-whip</name>
    <dbReference type="NCBI Taxonomy" id="317549"/>
    <lineage>
        <taxon>Eukaryota</taxon>
        <taxon>Metazoa</taxon>
        <taxon>Cnidaria</taxon>
        <taxon>Anthozoa</taxon>
        <taxon>Octocorallia</taxon>
        <taxon>Malacalcyonacea</taxon>
        <taxon>Plexauridae</taxon>
        <taxon>Paramuricea</taxon>
    </lineage>
</organism>
<name>A0A6S7JJZ0_PARCT</name>
<dbReference type="OrthoDB" id="6110046at2759"/>
<dbReference type="InterPro" id="IPR049012">
    <property type="entry name" value="Mutator_transp_dom"/>
</dbReference>
<proteinExistence type="predicted"/>
<evidence type="ECO:0000256" key="1">
    <source>
        <dbReference type="SAM" id="MobiDB-lite"/>
    </source>
</evidence>
<keyword evidence="4" id="KW-1185">Reference proteome</keyword>
<evidence type="ECO:0000313" key="3">
    <source>
        <dbReference type="EMBL" id="CAB4031497.1"/>
    </source>
</evidence>